<protein>
    <submittedName>
        <fullName evidence="1">Uncharacterized protein</fullName>
    </submittedName>
</protein>
<name>A0A383BMN9_9ZZZZ</name>
<gene>
    <name evidence="1" type="ORF">METZ01_LOCUS473993</name>
</gene>
<dbReference type="InterPro" id="IPR011652">
    <property type="entry name" value="MORN_2"/>
</dbReference>
<accession>A0A383BMN9</accession>
<sequence length="107" mass="12134">MNNRPIHIMGLLAMIWTCISIGSVRGQTQAHYWPNGQKKSEGDTLNGQMTGTWTNWRENGSKLSEGEYLEGNQAGTWTYYYTNGEKWSEVSIDSGMSTAWYMNGNKE</sequence>
<dbReference type="AlphaFoldDB" id="A0A383BMN9"/>
<reference evidence="1" key="1">
    <citation type="submission" date="2018-05" db="EMBL/GenBank/DDBJ databases">
        <authorList>
            <person name="Lanie J.A."/>
            <person name="Ng W.-L."/>
            <person name="Kazmierczak K.M."/>
            <person name="Andrzejewski T.M."/>
            <person name="Davidsen T.M."/>
            <person name="Wayne K.J."/>
            <person name="Tettelin H."/>
            <person name="Glass J.I."/>
            <person name="Rusch D."/>
            <person name="Podicherti R."/>
            <person name="Tsui H.-C.T."/>
            <person name="Winkler M.E."/>
        </authorList>
    </citation>
    <scope>NUCLEOTIDE SEQUENCE</scope>
</reference>
<dbReference type="Gene3D" id="2.20.110.10">
    <property type="entry name" value="Histone H3 K4-specific methyltransferase SET7/9 N-terminal domain"/>
    <property type="match status" value="1"/>
</dbReference>
<evidence type="ECO:0000313" key="1">
    <source>
        <dbReference type="EMBL" id="SVE21139.1"/>
    </source>
</evidence>
<dbReference type="Pfam" id="PF07661">
    <property type="entry name" value="MORN_2"/>
    <property type="match status" value="2"/>
</dbReference>
<dbReference type="SUPFAM" id="SSF82185">
    <property type="entry name" value="Histone H3 K4-specific methyltransferase SET7/9 N-terminal domain"/>
    <property type="match status" value="1"/>
</dbReference>
<dbReference type="EMBL" id="UINC01201686">
    <property type="protein sequence ID" value="SVE21139.1"/>
    <property type="molecule type" value="Genomic_DNA"/>
</dbReference>
<proteinExistence type="predicted"/>
<feature type="non-terminal residue" evidence="1">
    <location>
        <position position="107"/>
    </location>
</feature>
<organism evidence="1">
    <name type="scientific">marine metagenome</name>
    <dbReference type="NCBI Taxonomy" id="408172"/>
    <lineage>
        <taxon>unclassified sequences</taxon>
        <taxon>metagenomes</taxon>
        <taxon>ecological metagenomes</taxon>
    </lineage>
</organism>